<dbReference type="Proteomes" id="UP000321413">
    <property type="component" value="Unassembled WGS sequence"/>
</dbReference>
<feature type="transmembrane region" description="Helical" evidence="1">
    <location>
        <begin position="96"/>
        <end position="116"/>
    </location>
</feature>
<dbReference type="AlphaFoldDB" id="A0A5C7FQQ1"/>
<reference evidence="2 3" key="1">
    <citation type="submission" date="2019-08" db="EMBL/GenBank/DDBJ databases">
        <title>Massilia golmudensis sp. nov., isolated from sand in the Qinghai-Tibetan Plateau.</title>
        <authorList>
            <person name="Zhang B."/>
        </authorList>
    </citation>
    <scope>NUCLEOTIDE SEQUENCE [LARGE SCALE GENOMIC DNA]</scope>
    <source>
        <strain evidence="2 3">GEM5</strain>
    </source>
</reference>
<keyword evidence="3" id="KW-1185">Reference proteome</keyword>
<accession>A0A5C7FQQ1</accession>
<comment type="caution">
    <text evidence="2">The sequence shown here is derived from an EMBL/GenBank/DDBJ whole genome shotgun (WGS) entry which is preliminary data.</text>
</comment>
<feature type="transmembrane region" description="Helical" evidence="1">
    <location>
        <begin position="37"/>
        <end position="57"/>
    </location>
</feature>
<dbReference type="RefSeq" id="WP_147937014.1">
    <property type="nucleotide sequence ID" value="NZ_VPFD01000034.1"/>
</dbReference>
<keyword evidence="1" id="KW-0812">Transmembrane</keyword>
<gene>
    <name evidence="2" type="ORF">FVD38_23400</name>
</gene>
<organism evidence="2 3">
    <name type="scientific">Massilia arenae</name>
    <dbReference type="NCBI Taxonomy" id="2603288"/>
    <lineage>
        <taxon>Bacteria</taxon>
        <taxon>Pseudomonadati</taxon>
        <taxon>Pseudomonadota</taxon>
        <taxon>Betaproteobacteria</taxon>
        <taxon>Burkholderiales</taxon>
        <taxon>Oxalobacteraceae</taxon>
        <taxon>Telluria group</taxon>
        <taxon>Massilia</taxon>
    </lineage>
</organism>
<evidence type="ECO:0000256" key="1">
    <source>
        <dbReference type="SAM" id="Phobius"/>
    </source>
</evidence>
<evidence type="ECO:0008006" key="4">
    <source>
        <dbReference type="Google" id="ProtNLM"/>
    </source>
</evidence>
<proteinExistence type="predicted"/>
<evidence type="ECO:0000313" key="3">
    <source>
        <dbReference type="Proteomes" id="UP000321413"/>
    </source>
</evidence>
<keyword evidence="1" id="KW-1133">Transmembrane helix</keyword>
<sequence length="197" mass="20597">MLRVLHLGDLDVALPLGAALAAWLLAAGAWRTALRWGACFGAAVVLVGGSKIAHLGWGTDFSLLEFKAISGHATLVSALYPFAAWVLLLRRGQATARVGLALGLLLGLAVAALLVATGEHTTAEASTGWLLGAAASLLGAARSGDLERTRLLPAIWWSLPVLAVGAWLMEFAHVGYWMILVALALSGNSHPYPWDAC</sequence>
<dbReference type="EMBL" id="VPFD01000034">
    <property type="protein sequence ID" value="TXF96678.1"/>
    <property type="molecule type" value="Genomic_DNA"/>
</dbReference>
<feature type="transmembrane region" description="Helical" evidence="1">
    <location>
        <begin position="69"/>
        <end position="89"/>
    </location>
</feature>
<evidence type="ECO:0000313" key="2">
    <source>
        <dbReference type="EMBL" id="TXF96678.1"/>
    </source>
</evidence>
<protein>
    <recommendedName>
        <fullName evidence="4">Phosphatase PAP2 family protein</fullName>
    </recommendedName>
</protein>
<feature type="transmembrane region" description="Helical" evidence="1">
    <location>
        <begin position="156"/>
        <end position="185"/>
    </location>
</feature>
<keyword evidence="1" id="KW-0472">Membrane</keyword>
<feature type="transmembrane region" description="Helical" evidence="1">
    <location>
        <begin position="12"/>
        <end position="30"/>
    </location>
</feature>
<name>A0A5C7FQQ1_9BURK</name>